<dbReference type="EMBL" id="CAJNON010000414">
    <property type="protein sequence ID" value="CAF1250963.1"/>
    <property type="molecule type" value="Genomic_DNA"/>
</dbReference>
<dbReference type="Proteomes" id="UP000663891">
    <property type="component" value="Unassembled WGS sequence"/>
</dbReference>
<keyword evidence="1" id="KW-0175">Coiled coil</keyword>
<evidence type="ECO:0000259" key="2">
    <source>
        <dbReference type="PROSITE" id="PS51717"/>
    </source>
</evidence>
<protein>
    <recommendedName>
        <fullName evidence="2">VLIG-type G domain-containing protein</fullName>
    </recommendedName>
</protein>
<reference evidence="3" key="1">
    <citation type="submission" date="2021-02" db="EMBL/GenBank/DDBJ databases">
        <authorList>
            <person name="Nowell W R."/>
        </authorList>
    </citation>
    <scope>NUCLEOTIDE SEQUENCE</scope>
</reference>
<dbReference type="InterPro" id="IPR052986">
    <property type="entry name" value="VLIG_GTPase"/>
</dbReference>
<evidence type="ECO:0000313" key="4">
    <source>
        <dbReference type="EMBL" id="CAF3914264.1"/>
    </source>
</evidence>
<dbReference type="InterPro" id="IPR030383">
    <property type="entry name" value="G_VLIG_dom"/>
</dbReference>
<dbReference type="InterPro" id="IPR027417">
    <property type="entry name" value="P-loop_NTPase"/>
</dbReference>
<evidence type="ECO:0000313" key="5">
    <source>
        <dbReference type="Proteomes" id="UP000663891"/>
    </source>
</evidence>
<dbReference type="EMBL" id="CAJOAY010002039">
    <property type="protein sequence ID" value="CAF3914264.1"/>
    <property type="molecule type" value="Genomic_DNA"/>
</dbReference>
<organism evidence="3 5">
    <name type="scientific">Adineta steineri</name>
    <dbReference type="NCBI Taxonomy" id="433720"/>
    <lineage>
        <taxon>Eukaryota</taxon>
        <taxon>Metazoa</taxon>
        <taxon>Spiralia</taxon>
        <taxon>Gnathifera</taxon>
        <taxon>Rotifera</taxon>
        <taxon>Eurotatoria</taxon>
        <taxon>Bdelloidea</taxon>
        <taxon>Adinetida</taxon>
        <taxon>Adinetidae</taxon>
        <taxon>Adineta</taxon>
    </lineage>
</organism>
<dbReference type="OrthoDB" id="10039443at2759"/>
<dbReference type="PANTHER" id="PTHR14819">
    <property type="entry name" value="GTP-BINDING"/>
    <property type="match status" value="1"/>
</dbReference>
<gene>
    <name evidence="4" type="ORF">OKA104_LOCUS24896</name>
    <name evidence="3" type="ORF">VCS650_LOCUS28329</name>
</gene>
<sequence length="1791" mass="208728">MAANADLADQPLENVTVESILSSRLEEFKQGQSENISKSIYVLETVDDHVPGQLKERLKQAKMNYTGERIILFPYNLGNSHWIGMIMEFKMNEEIERAIFIDPAENSNFNLQLSDIKKCLHPDNAVINHLLDRSNSDIDDENLFSNSFKLLHGHHQNPNETLDVSFNQIVDEPLTAAKIIEIINNNQLLTPYVVDSLKRYHTLHDIQTIISQSLDLQNDINDETIRNQFEDLIDNLTTRILLTITIESMSYESQRFLANFIKRNDLSIPFTYYAWNPILEKLNYKINFNCLIEPLCLTSDRLYLQIGSDRCVGLGKTSLLPCIFNDKSRKTLFTDGEKKYRNSCIDILFGKTKQSSYTIFDVHGTIDEKNISLIKAIQVYTALQVIYVTEDDLPAPSNNSNNDFLNTVMNYSSYSSSIPTIVVIFSSNFDEEDKTKQLINRFQNHYTNERFSNVYWSLSLVLTTMTEPRRKRYIERLKNQFSQLLEEIEAKTTAEHLQFRSCFSIQELYLNIKDTEPNEMYTELKRKYIKFDIENRLEELFKSSTGQTENLKIMTPASYYRSEMDTIRKKLSNIMNDPITVTNLNKRLKELEIEKKSNAGFTPYSLFIIELLNNRTYIDLLITDFYLEKWRLKYVPGIKEEKEKIKSEKNLQKKKLVEQQKLIDRENESTAASNTNIDQNLLNDFKMLREEDERLKDQLVEIDKKLANVDLTIGLFCDELFELYDYFHDNKPLELDNAHEEFVKVAKNIAKLVNKGFAIHILRARPLICQSRLMKMALENLYVKESCRLFILTVVGEQSSAKSSLLNSTFGCNFRVSAGRCTIGMYLGIVYHKDLAVIILDTEGLMSLEESGSIFDNQMITMAILTSHLVIINHKGELSSNLEGLIGMSLYAKLQIQSLPFKPKLLFVLRDQMSRDENIFLEQLSKFRDNLQKSSSFLKVSIDDEFEIKQENIVLLPSAFNEDINKELNIVQRWRNEVFAYEINQLRKNIFNDFHKQHIQDNYGLTNIDALYNKTSSNWKTIDELGQGLLECKSLAELNVTNELKSKANEVIQKKSKLLLENGTELLDSLLKKQKQTTEQLNNNNTNNIQVSTDIYLKNFIEKGFEQLHNLTYNLTKEAIDEYEQFAQTYNVDMKSNIQKDIEPRILCTEQLLKQRFEQDVYTIAKENAVLEVQKQLLNTAKAFFNKQTEIITDINVLNTALDDRYNELYKEFEDNLNLLQKSESDITETIINIYNGIIKTRGATADKHNIYNLCPRLVPNTYRKEFDKLESIYQSIQSYISDRQRSNIVVNLWHVFFGTRSWKTFREQLNWFNNQTHDDEYQKKIFLSIAEGVIPQFSNNINTMLSTIKLSYNDPELIINLIQYVDDSIKTQRSPIQKYWNFLNIPQITADLIRIALRYLIDQAKQIADRKHEELKQALNQLEEWKINIQEQFLSSKDSFEQGQRFKTDLQKQIIEEIKRIYTRIIINDVHAKITNNSEIDPEKIATNAYNDSIDSNPPNANNIMKYILDINRYYLELALNKIRISKDTIVTNEIHLLEKIIFNCVDKAIETVEEHGCNNVQQVYQGIVKNLQQILPDFRLSPMIGISTEIKDPDRFKESFKQLLSDQTNMYQEIVKCKNIFNTAAEESCINLIKTRLGCQSRCPGCGTKCNNTEINHTKHYSSRHLGSAFYGWKIHGTNKPYLYLCYQFWLTADIYSGETKFHPKQKYFSERTPEWFDDLEQKSKTGDLCNDSKPSTEQRRAWMAVRHALVNRYSTNGMEDLENYDENFYPAIESVPADFEPKWDCSES</sequence>
<comment type="caution">
    <text evidence="3">The sequence shown here is derived from an EMBL/GenBank/DDBJ whole genome shotgun (WGS) entry which is preliminary data.</text>
</comment>
<proteinExistence type="predicted"/>
<evidence type="ECO:0000313" key="3">
    <source>
        <dbReference type="EMBL" id="CAF1250963.1"/>
    </source>
</evidence>
<accession>A0A814ZWE1</accession>
<name>A0A814ZWE1_9BILA</name>
<feature type="coiled-coil region" evidence="1">
    <location>
        <begin position="1402"/>
        <end position="1433"/>
    </location>
</feature>
<dbReference type="Gene3D" id="3.40.50.300">
    <property type="entry name" value="P-loop containing nucleotide triphosphate hydrolases"/>
    <property type="match status" value="1"/>
</dbReference>
<dbReference type="Pfam" id="PF25683">
    <property type="entry name" value="URGCP_GTPase"/>
    <property type="match status" value="1"/>
</dbReference>
<evidence type="ECO:0000256" key="1">
    <source>
        <dbReference type="SAM" id="Coils"/>
    </source>
</evidence>
<feature type="domain" description="VLIG-type G" evidence="2">
    <location>
        <begin position="786"/>
        <end position="908"/>
    </location>
</feature>
<dbReference type="Proteomes" id="UP000663881">
    <property type="component" value="Unassembled WGS sequence"/>
</dbReference>
<dbReference type="SUPFAM" id="SSF52540">
    <property type="entry name" value="P-loop containing nucleoside triphosphate hydrolases"/>
    <property type="match status" value="1"/>
</dbReference>
<dbReference type="GO" id="GO:0005525">
    <property type="term" value="F:GTP binding"/>
    <property type="evidence" value="ECO:0007669"/>
    <property type="project" value="InterPro"/>
</dbReference>
<dbReference type="PROSITE" id="PS51717">
    <property type="entry name" value="G_VLIG"/>
    <property type="match status" value="1"/>
</dbReference>
<dbReference type="PANTHER" id="PTHR14819:SF25">
    <property type="entry name" value="CHROMOSOME UNDETERMINED SCAFFOLD_52, WHOLE GENOME SHOTGUN SEQUENCE"/>
    <property type="match status" value="1"/>
</dbReference>